<keyword evidence="9" id="KW-1185">Reference proteome</keyword>
<evidence type="ECO:0000256" key="3">
    <source>
        <dbReference type="ARBA" id="ARBA00022475"/>
    </source>
</evidence>
<organism evidence="8 9">
    <name type="scientific">Methylobacterium brachiatum</name>
    <dbReference type="NCBI Taxonomy" id="269660"/>
    <lineage>
        <taxon>Bacteria</taxon>
        <taxon>Pseudomonadati</taxon>
        <taxon>Pseudomonadota</taxon>
        <taxon>Alphaproteobacteria</taxon>
        <taxon>Hyphomicrobiales</taxon>
        <taxon>Methylobacteriaceae</taxon>
        <taxon>Methylobacterium</taxon>
    </lineage>
</organism>
<gene>
    <name evidence="8" type="ORF">ABS770_19080</name>
</gene>
<protein>
    <submittedName>
        <fullName evidence="8">Lipopolysaccharide biosynthesis protein</fullName>
    </submittedName>
</protein>
<evidence type="ECO:0000256" key="1">
    <source>
        <dbReference type="ARBA" id="ARBA00004651"/>
    </source>
</evidence>
<evidence type="ECO:0000256" key="7">
    <source>
        <dbReference type="SAM" id="Phobius"/>
    </source>
</evidence>
<evidence type="ECO:0000256" key="6">
    <source>
        <dbReference type="ARBA" id="ARBA00023136"/>
    </source>
</evidence>
<dbReference type="InterPro" id="IPR050833">
    <property type="entry name" value="Poly_Biosynth_Transport"/>
</dbReference>
<dbReference type="Proteomes" id="UP001432995">
    <property type="component" value="Unassembled WGS sequence"/>
</dbReference>
<dbReference type="Pfam" id="PF13440">
    <property type="entry name" value="Polysacc_synt_3"/>
    <property type="match status" value="1"/>
</dbReference>
<keyword evidence="3" id="KW-1003">Cell membrane</keyword>
<feature type="transmembrane region" description="Helical" evidence="7">
    <location>
        <begin position="284"/>
        <end position="301"/>
    </location>
</feature>
<feature type="transmembrane region" description="Helical" evidence="7">
    <location>
        <begin position="40"/>
        <end position="62"/>
    </location>
</feature>
<dbReference type="PANTHER" id="PTHR30250">
    <property type="entry name" value="PST FAMILY PREDICTED COLANIC ACID TRANSPORTER"/>
    <property type="match status" value="1"/>
</dbReference>
<feature type="transmembrane region" description="Helical" evidence="7">
    <location>
        <begin position="441"/>
        <end position="462"/>
    </location>
</feature>
<keyword evidence="4 7" id="KW-0812">Transmembrane</keyword>
<evidence type="ECO:0000313" key="8">
    <source>
        <dbReference type="EMBL" id="MER2290376.1"/>
    </source>
</evidence>
<comment type="similarity">
    <text evidence="2">Belongs to the polysaccharide synthase family.</text>
</comment>
<feature type="transmembrane region" description="Helical" evidence="7">
    <location>
        <begin position="409"/>
        <end position="429"/>
    </location>
</feature>
<evidence type="ECO:0000256" key="5">
    <source>
        <dbReference type="ARBA" id="ARBA00022989"/>
    </source>
</evidence>
<dbReference type="CDD" id="cd13127">
    <property type="entry name" value="MATE_tuaB_like"/>
    <property type="match status" value="1"/>
</dbReference>
<feature type="transmembrane region" description="Helical" evidence="7">
    <location>
        <begin position="172"/>
        <end position="192"/>
    </location>
</feature>
<dbReference type="EMBL" id="JBELQD010000023">
    <property type="protein sequence ID" value="MER2290376.1"/>
    <property type="molecule type" value="Genomic_DNA"/>
</dbReference>
<proteinExistence type="inferred from homology"/>
<feature type="transmembrane region" description="Helical" evidence="7">
    <location>
        <begin position="377"/>
        <end position="397"/>
    </location>
</feature>
<feature type="transmembrane region" description="Helical" evidence="7">
    <location>
        <begin position="148"/>
        <end position="166"/>
    </location>
</feature>
<sequence>MLTLKTLRGAGWSVAARTSSRVIDLATLLLLARMLTPADFGLTAIAVSLVAIVEMVLEVPLVQALMRLQKIEKSHLDTAFTLGLLRGGVIAVLMMLAAWPVAHIYDDPRLVPLILVLALGPIARSLYSPTMVHFFRDLDFRVSFVADFSGKVIAALLSLAVLYAGGGYWALVINPVVSSLMPTILSYVLAPYSPRLSLERLRDFSAFTGWFTSSQVLAAFSWQYDRVFLGYNVEKAVLGRYSLASDFSVMPTQSLIGPAMRPVMAAFATMADDRKRLHLSFLKAARLTMFIALPAGIGIALTSDQIVEVFLGSQWSSASLYLRWLSLAVMLTAYYQPVSSLCVAIDQPNLLLKINILETVTKLPLLTVAFYTGGLLLMLYARVVAAALHFLISAVYARRVIGTSLTAQMRNLWQVAVSCIAMALAVLLLENLLQRFAIPSIAQLVAMSACGAVVYAASMHLCGFRLRALRQ</sequence>
<evidence type="ECO:0000256" key="2">
    <source>
        <dbReference type="ARBA" id="ARBA00007430"/>
    </source>
</evidence>
<keyword evidence="6 7" id="KW-0472">Membrane</keyword>
<dbReference type="PANTHER" id="PTHR30250:SF10">
    <property type="entry name" value="LIPOPOLYSACCHARIDE BIOSYNTHESIS PROTEIN WZXC"/>
    <property type="match status" value="1"/>
</dbReference>
<feature type="transmembrane region" description="Helical" evidence="7">
    <location>
        <begin position="83"/>
        <end position="104"/>
    </location>
</feature>
<comment type="caution">
    <text evidence="8">The sequence shown here is derived from an EMBL/GenBank/DDBJ whole genome shotgun (WGS) entry which is preliminary data.</text>
</comment>
<accession>A0ABV1R6E5</accession>
<feature type="transmembrane region" description="Helical" evidence="7">
    <location>
        <begin position="110"/>
        <end position="127"/>
    </location>
</feature>
<comment type="subcellular location">
    <subcellularLocation>
        <location evidence="1">Cell membrane</location>
        <topology evidence="1">Multi-pass membrane protein</topology>
    </subcellularLocation>
</comment>
<evidence type="ECO:0000313" key="9">
    <source>
        <dbReference type="Proteomes" id="UP001432995"/>
    </source>
</evidence>
<keyword evidence="5 7" id="KW-1133">Transmembrane helix</keyword>
<evidence type="ECO:0000256" key="4">
    <source>
        <dbReference type="ARBA" id="ARBA00022692"/>
    </source>
</evidence>
<reference evidence="8" key="1">
    <citation type="submission" date="2024-06" db="EMBL/GenBank/DDBJ databases">
        <authorList>
            <person name="Campbell A.G."/>
        </authorList>
    </citation>
    <scope>NUCLEOTIDE SEQUENCE</scope>
    <source>
        <strain evidence="8">EM17</strain>
    </source>
</reference>
<dbReference type="RefSeq" id="WP_350379491.1">
    <property type="nucleotide sequence ID" value="NZ_JBELQD010000023.1"/>
</dbReference>
<name>A0ABV1R6E5_9HYPH</name>